<dbReference type="CDD" id="cd01449">
    <property type="entry name" value="TST_Repeat_2"/>
    <property type="match status" value="1"/>
</dbReference>
<dbReference type="Gene3D" id="3.40.250.10">
    <property type="entry name" value="Rhodanese-like domain"/>
    <property type="match status" value="2"/>
</dbReference>
<dbReference type="PROSITE" id="PS50206">
    <property type="entry name" value="RHODANESE_3"/>
    <property type="match status" value="2"/>
</dbReference>
<evidence type="ECO:0000259" key="3">
    <source>
        <dbReference type="PROSITE" id="PS50206"/>
    </source>
</evidence>
<keyword evidence="1 4" id="KW-0808">Transferase</keyword>
<accession>M7X693</accession>
<dbReference type="OrthoDB" id="270167at2759"/>
<dbReference type="SUPFAM" id="SSF52821">
    <property type="entry name" value="Rhodanese/Cell cycle control phosphatase"/>
    <property type="match status" value="2"/>
</dbReference>
<dbReference type="EMBL" id="KB722671">
    <property type="protein sequence ID" value="EMS19189.1"/>
    <property type="molecule type" value="Genomic_DNA"/>
</dbReference>
<dbReference type="GeneID" id="27369149"/>
<feature type="domain" description="Rhodanese" evidence="3">
    <location>
        <begin position="236"/>
        <end position="360"/>
    </location>
</feature>
<dbReference type="HOGENOM" id="CLU_031618_3_1_1"/>
<dbReference type="SMART" id="SM00450">
    <property type="entry name" value="RHOD"/>
    <property type="match status" value="2"/>
</dbReference>
<dbReference type="RefSeq" id="XP_016270308.1">
    <property type="nucleotide sequence ID" value="XM_016418798.1"/>
</dbReference>
<evidence type="ECO:0000256" key="1">
    <source>
        <dbReference type="ARBA" id="ARBA00022679"/>
    </source>
</evidence>
<dbReference type="GO" id="GO:0004792">
    <property type="term" value="F:thiosulfate-cyanide sulfurtransferase activity"/>
    <property type="evidence" value="ECO:0007669"/>
    <property type="project" value="TreeGrafter"/>
</dbReference>
<evidence type="ECO:0000313" key="5">
    <source>
        <dbReference type="Proteomes" id="UP000016926"/>
    </source>
</evidence>
<dbReference type="GO" id="GO:0005739">
    <property type="term" value="C:mitochondrion"/>
    <property type="evidence" value="ECO:0007669"/>
    <property type="project" value="TreeGrafter"/>
</dbReference>
<dbReference type="InterPro" id="IPR045078">
    <property type="entry name" value="TST/MPST-like"/>
</dbReference>
<dbReference type="InterPro" id="IPR036873">
    <property type="entry name" value="Rhodanese-like_dom_sf"/>
</dbReference>
<dbReference type="Proteomes" id="UP000016926">
    <property type="component" value="Unassembled WGS sequence"/>
</dbReference>
<keyword evidence="4" id="KW-0670">Pyruvate</keyword>
<dbReference type="Pfam" id="PF00581">
    <property type="entry name" value="Rhodanese"/>
    <property type="match status" value="1"/>
</dbReference>
<name>M7X693_RHOT1</name>
<dbReference type="PANTHER" id="PTHR11364">
    <property type="entry name" value="THIOSULFATE SULFERTANSFERASE"/>
    <property type="match status" value="1"/>
</dbReference>
<evidence type="ECO:0000313" key="4">
    <source>
        <dbReference type="EMBL" id="EMS19189.1"/>
    </source>
</evidence>
<evidence type="ECO:0000256" key="2">
    <source>
        <dbReference type="ARBA" id="ARBA00022737"/>
    </source>
</evidence>
<protein>
    <submittedName>
        <fullName evidence="4">Thiosulfate/3-mercaptopyruvate sulfurtransferase</fullName>
    </submittedName>
</protein>
<keyword evidence="5" id="KW-1185">Reference proteome</keyword>
<keyword evidence="2" id="KW-0677">Repeat</keyword>
<dbReference type="InterPro" id="IPR001763">
    <property type="entry name" value="Rhodanese-like_dom"/>
</dbReference>
<gene>
    <name evidence="4" type="ORF">RHTO_05136</name>
</gene>
<reference evidence="4 5" key="1">
    <citation type="journal article" date="2012" name="Nat. Commun.">
        <title>A multi-omic map of the lipid-producing yeast Rhodosporidium toruloides.</title>
        <authorList>
            <person name="Zhu Z."/>
            <person name="Zhang S."/>
            <person name="Liu H."/>
            <person name="Shen H."/>
            <person name="Lin X."/>
            <person name="Yang F."/>
            <person name="Zhou Y.J."/>
            <person name="Jin G."/>
            <person name="Ye M."/>
            <person name="Zou H."/>
            <person name="Zou H."/>
            <person name="Zhao Z.K."/>
        </authorList>
    </citation>
    <scope>NUCLEOTIDE SEQUENCE [LARGE SCALE GENOMIC DNA]</scope>
    <source>
        <strain evidence="4 5">NP11</strain>
    </source>
</reference>
<dbReference type="AlphaFoldDB" id="M7X693"/>
<proteinExistence type="predicted"/>
<sequence length="375" mass="41393">MLLTQTARLAGSRTLMLSRAASTTASRPVSLITPAELHKLLSSKNAEELPCVLDASWHMPGSGRQPFQEYRKKRIEGAAFWDVDQIASKSDVGVPHNMPSVSQFEDACSRLGIKRDSHVVVYDTVGVFSSPRTAFTFKHFNHPQVSVLDGGLPRWIAEGYPIDENRPTNPNPHAVEEGGRLLYGPIFSELLYAHKPRVESYFIADIEENFSEYKVDGGEKSDVRQWKDMTKNIKKGEKGDVVVDARAAGRFHGTDPEPREGLSSGHMPHSISLPFQSVLSPESSTSPPYRTVLKPEELEKVFVDALGKEKWEKVKQGEKSVTASCGSGMTAAVLWLALQRAGVTDNTAIYDEQDCQVLNAVLTASRACTTTHLQR</sequence>
<dbReference type="eggNOG" id="KOG1529">
    <property type="taxonomic scope" value="Eukaryota"/>
</dbReference>
<dbReference type="PANTHER" id="PTHR11364:SF27">
    <property type="entry name" value="SULFURTRANSFERASE"/>
    <property type="match status" value="1"/>
</dbReference>
<feature type="domain" description="Rhodanese" evidence="3">
    <location>
        <begin position="46"/>
        <end position="164"/>
    </location>
</feature>
<dbReference type="CDD" id="cd01448">
    <property type="entry name" value="TST_Repeat_1"/>
    <property type="match status" value="1"/>
</dbReference>
<organism evidence="4 5">
    <name type="scientific">Rhodotorula toruloides (strain NP11)</name>
    <name type="common">Yeast</name>
    <name type="synonym">Rhodosporidium toruloides</name>
    <dbReference type="NCBI Taxonomy" id="1130832"/>
    <lineage>
        <taxon>Eukaryota</taxon>
        <taxon>Fungi</taxon>
        <taxon>Dikarya</taxon>
        <taxon>Basidiomycota</taxon>
        <taxon>Pucciniomycotina</taxon>
        <taxon>Microbotryomycetes</taxon>
        <taxon>Sporidiobolales</taxon>
        <taxon>Sporidiobolaceae</taxon>
        <taxon>Rhodotorula</taxon>
    </lineage>
</organism>